<evidence type="ECO:0000313" key="3">
    <source>
        <dbReference type="Proteomes" id="UP000283255"/>
    </source>
</evidence>
<comment type="caution">
    <text evidence="2">The sequence shown here is derived from an EMBL/GenBank/DDBJ whole genome shotgun (WGS) entry which is preliminary data.</text>
</comment>
<accession>A0A418YCH3</accession>
<dbReference type="RefSeq" id="WP_119911420.1">
    <property type="nucleotide sequence ID" value="NZ_QZCH01000019.1"/>
</dbReference>
<keyword evidence="3" id="KW-1185">Reference proteome</keyword>
<protein>
    <submittedName>
        <fullName evidence="2">Uncharacterized protein</fullName>
    </submittedName>
</protein>
<dbReference type="OrthoDB" id="6064855at2"/>
<proteinExistence type="predicted"/>
<evidence type="ECO:0000313" key="2">
    <source>
        <dbReference type="EMBL" id="RJG42229.1"/>
    </source>
</evidence>
<dbReference type="EMBL" id="QZCH01000019">
    <property type="protein sequence ID" value="RJG42229.1"/>
    <property type="molecule type" value="Genomic_DNA"/>
</dbReference>
<dbReference type="Gene3D" id="1.20.120.910">
    <property type="entry name" value="DksA, coiled-coil domain"/>
    <property type="match status" value="1"/>
</dbReference>
<sequence>MEHLSQAELALYQSRLEDELTSCKQSLIKILKHAPVTPHWLAQIATMSSSALVDALEPIALNEIGQPLQHLKQIDAALCQMDMGLFGICSDCEEMIEADILAAQVTAQRCQKCQQNNDNKHGFIRL</sequence>
<reference evidence="2 3" key="2">
    <citation type="submission" date="2019-01" db="EMBL/GenBank/DDBJ databases">
        <title>Motilimonas pumilus sp. nov., isolated from the gut of sea cucumber (Apostichopus japonicus).</title>
        <authorList>
            <person name="Wang F.-Q."/>
            <person name="Ren L.-H."/>
            <person name="Lin Y.-W."/>
            <person name="Sun G.-H."/>
            <person name="Du Z.-J."/>
            <person name="Zhao J.-X."/>
            <person name="Liu X.-J."/>
            <person name="Liu L.-J."/>
        </authorList>
    </citation>
    <scope>NUCLEOTIDE SEQUENCE [LARGE SCALE GENOMIC DNA]</scope>
    <source>
        <strain evidence="2 3">PLHSC7-2</strain>
    </source>
</reference>
<dbReference type="Proteomes" id="UP000283255">
    <property type="component" value="Unassembled WGS sequence"/>
</dbReference>
<gene>
    <name evidence="2" type="ORF">D1Z90_14085</name>
</gene>
<dbReference type="PROSITE" id="PS51128">
    <property type="entry name" value="ZF_DKSA_2"/>
    <property type="match status" value="1"/>
</dbReference>
<name>A0A418YCH3_9GAMM</name>
<reference evidence="2 3" key="1">
    <citation type="submission" date="2018-09" db="EMBL/GenBank/DDBJ databases">
        <authorList>
            <person name="Wang F."/>
        </authorList>
    </citation>
    <scope>NUCLEOTIDE SEQUENCE [LARGE SCALE GENOMIC DNA]</scope>
    <source>
        <strain evidence="2 3">PLHSC7-2</strain>
    </source>
</reference>
<dbReference type="AlphaFoldDB" id="A0A418YCH3"/>
<feature type="zinc finger region" description="dksA C4-type" evidence="1">
    <location>
        <begin position="89"/>
        <end position="113"/>
    </location>
</feature>
<evidence type="ECO:0000256" key="1">
    <source>
        <dbReference type="PROSITE-ProRule" id="PRU00510"/>
    </source>
</evidence>
<organism evidence="2 3">
    <name type="scientific">Motilimonas pumila</name>
    <dbReference type="NCBI Taxonomy" id="2303987"/>
    <lineage>
        <taxon>Bacteria</taxon>
        <taxon>Pseudomonadati</taxon>
        <taxon>Pseudomonadota</taxon>
        <taxon>Gammaproteobacteria</taxon>
        <taxon>Alteromonadales</taxon>
        <taxon>Alteromonadales genera incertae sedis</taxon>
        <taxon>Motilimonas</taxon>
    </lineage>
</organism>